<gene>
    <name evidence="1" type="ORF">BpHYR1_030001</name>
</gene>
<dbReference type="EMBL" id="REGN01005098">
    <property type="protein sequence ID" value="RNA14855.1"/>
    <property type="molecule type" value="Genomic_DNA"/>
</dbReference>
<proteinExistence type="predicted"/>
<reference evidence="1 2" key="1">
    <citation type="journal article" date="2018" name="Sci. Rep.">
        <title>Genomic signatures of local adaptation to the degree of environmental predictability in rotifers.</title>
        <authorList>
            <person name="Franch-Gras L."/>
            <person name="Hahn C."/>
            <person name="Garcia-Roger E.M."/>
            <person name="Carmona M.J."/>
            <person name="Serra M."/>
            <person name="Gomez A."/>
        </authorList>
    </citation>
    <scope>NUCLEOTIDE SEQUENCE [LARGE SCALE GENOMIC DNA]</scope>
    <source>
        <strain evidence="1">HYR1</strain>
    </source>
</reference>
<sequence>MKMSKNKKKDIIFIRGKMFKKTRSCQKHLKMKTKLLKNLTMTGNKLDTLISETGGLIEELKTWCYFNKVDINWEKTFFMKKIEVPDFIHIKEVTIKVVDNFKLLGFTIDNRLNIMKLVSETCLSKSSKGLLTYGLFAIQHRALERKLSFSYKIIKMENSPIQLKEQLVTNESRKIEYDLRNKSDFMVPKSKTKSGENTFGYVFTIGKQIPY</sequence>
<dbReference type="AlphaFoldDB" id="A0A3M7QV69"/>
<dbReference type="Proteomes" id="UP000276133">
    <property type="component" value="Unassembled WGS sequence"/>
</dbReference>
<comment type="caution">
    <text evidence="1">The sequence shown here is derived from an EMBL/GenBank/DDBJ whole genome shotgun (WGS) entry which is preliminary data.</text>
</comment>
<protein>
    <recommendedName>
        <fullName evidence="3">RNA-directed DNA polymerase from mobile element jockey-like</fullName>
    </recommendedName>
</protein>
<keyword evidence="2" id="KW-1185">Reference proteome</keyword>
<evidence type="ECO:0008006" key="3">
    <source>
        <dbReference type="Google" id="ProtNLM"/>
    </source>
</evidence>
<evidence type="ECO:0000313" key="1">
    <source>
        <dbReference type="EMBL" id="RNA14855.1"/>
    </source>
</evidence>
<organism evidence="1 2">
    <name type="scientific">Brachionus plicatilis</name>
    <name type="common">Marine rotifer</name>
    <name type="synonym">Brachionus muelleri</name>
    <dbReference type="NCBI Taxonomy" id="10195"/>
    <lineage>
        <taxon>Eukaryota</taxon>
        <taxon>Metazoa</taxon>
        <taxon>Spiralia</taxon>
        <taxon>Gnathifera</taxon>
        <taxon>Rotifera</taxon>
        <taxon>Eurotatoria</taxon>
        <taxon>Monogononta</taxon>
        <taxon>Pseudotrocha</taxon>
        <taxon>Ploima</taxon>
        <taxon>Brachionidae</taxon>
        <taxon>Brachionus</taxon>
    </lineage>
</organism>
<name>A0A3M7QV69_BRAPC</name>
<evidence type="ECO:0000313" key="2">
    <source>
        <dbReference type="Proteomes" id="UP000276133"/>
    </source>
</evidence>
<accession>A0A3M7QV69</accession>
<dbReference type="OrthoDB" id="411823at2759"/>